<sequence>MGVRRAAKGVSDFLVETLGEAVAEVILSLLACALLGCLALIAYLSWSLSPRFTIAGAGLLSLLLAHGAWQTFRTPAKGRRRGLAALTAVGFTVTAMTALFLLLYSTGCDCL</sequence>
<keyword evidence="1" id="KW-0812">Transmembrane</keyword>
<keyword evidence="1" id="KW-1133">Transmembrane helix</keyword>
<gene>
    <name evidence="2" type="ORF">SCMC78_05020</name>
</gene>
<accession>A0AB33KGU7</accession>
<feature type="transmembrane region" description="Helical" evidence="1">
    <location>
        <begin position="52"/>
        <end position="72"/>
    </location>
</feature>
<dbReference type="AlphaFoldDB" id="A0AB33KGU7"/>
<dbReference type="EMBL" id="AP035884">
    <property type="protein sequence ID" value="BFP50695.1"/>
    <property type="molecule type" value="Genomic_DNA"/>
</dbReference>
<dbReference type="KEGG" id="stcm:SCMC78_05020"/>
<dbReference type="RefSeq" id="WP_266489562.1">
    <property type="nucleotide sequence ID" value="NZ_AP035884.1"/>
</dbReference>
<evidence type="ECO:0008006" key="3">
    <source>
        <dbReference type="Google" id="ProtNLM"/>
    </source>
</evidence>
<feature type="transmembrane region" description="Helical" evidence="1">
    <location>
        <begin position="84"/>
        <end position="104"/>
    </location>
</feature>
<name>A0AB33KGU7_9ACTN</name>
<protein>
    <recommendedName>
        <fullName evidence="3">Lysine transporter LysE</fullName>
    </recommendedName>
</protein>
<evidence type="ECO:0000313" key="2">
    <source>
        <dbReference type="EMBL" id="BFP50695.1"/>
    </source>
</evidence>
<evidence type="ECO:0000256" key="1">
    <source>
        <dbReference type="SAM" id="Phobius"/>
    </source>
</evidence>
<reference evidence="2" key="1">
    <citation type="submission" date="2024-07" db="EMBL/GenBank/DDBJ databases">
        <title>Complete genome sequences of cellulolytic bacteria, Kitasatospora sp. CMC57 and Streptomyces sp. CMC78, isolated from Japanese agricultural soil.</title>
        <authorList>
            <person name="Hashimoto T."/>
            <person name="Ito M."/>
            <person name="Iwamoto M."/>
            <person name="Fukahori D."/>
            <person name="Shoda T."/>
            <person name="Sakoda M."/>
            <person name="Morohoshi T."/>
            <person name="Mitsuboshi M."/>
            <person name="Nishizawa T."/>
        </authorList>
    </citation>
    <scope>NUCLEOTIDE SEQUENCE</scope>
    <source>
        <strain evidence="2">CMC78</strain>
    </source>
</reference>
<organism evidence="2">
    <name type="scientific">Streptomyces sp. CMC78</name>
    <dbReference type="NCBI Taxonomy" id="3231512"/>
    <lineage>
        <taxon>Bacteria</taxon>
        <taxon>Bacillati</taxon>
        <taxon>Actinomycetota</taxon>
        <taxon>Actinomycetes</taxon>
        <taxon>Kitasatosporales</taxon>
        <taxon>Streptomycetaceae</taxon>
        <taxon>Streptomyces</taxon>
    </lineage>
</organism>
<feature type="transmembrane region" description="Helical" evidence="1">
    <location>
        <begin position="21"/>
        <end position="46"/>
    </location>
</feature>
<proteinExistence type="predicted"/>
<keyword evidence="1" id="KW-0472">Membrane</keyword>